<dbReference type="InterPro" id="IPR045403">
    <property type="entry name" value="HTH_59_Firmicutes_type"/>
</dbReference>
<proteinExistence type="predicted"/>
<keyword evidence="3" id="KW-1185">Reference proteome</keyword>
<dbReference type="RefSeq" id="WP_160807699.1">
    <property type="nucleotide sequence ID" value="NZ_BMPN01000003.1"/>
</dbReference>
<feature type="domain" description="Helix-turn-helix" evidence="1">
    <location>
        <begin position="3"/>
        <end position="65"/>
    </location>
</feature>
<comment type="caution">
    <text evidence="2">The sequence shown here is derived from an EMBL/GenBank/DDBJ whole genome shotgun (WGS) entry which is preliminary data.</text>
</comment>
<organism evidence="2 3">
    <name type="scientific">Virgibacillus kapii</name>
    <dbReference type="NCBI Taxonomy" id="1638645"/>
    <lineage>
        <taxon>Bacteria</taxon>
        <taxon>Bacillati</taxon>
        <taxon>Bacillota</taxon>
        <taxon>Bacilli</taxon>
        <taxon>Bacillales</taxon>
        <taxon>Bacillaceae</taxon>
        <taxon>Virgibacillus</taxon>
    </lineage>
</organism>
<reference evidence="3" key="1">
    <citation type="journal article" date="2019" name="Int. J. Syst. Evol. Microbiol.">
        <title>The Global Catalogue of Microorganisms (GCM) 10K type strain sequencing project: providing services to taxonomists for standard genome sequencing and annotation.</title>
        <authorList>
            <consortium name="The Broad Institute Genomics Platform"/>
            <consortium name="The Broad Institute Genome Sequencing Center for Infectious Disease"/>
            <person name="Wu L."/>
            <person name="Ma J."/>
        </authorList>
    </citation>
    <scope>NUCLEOTIDE SEQUENCE [LARGE SCALE GENOMIC DNA]</scope>
    <source>
        <strain evidence="3">JCM 30071</strain>
    </source>
</reference>
<sequence length="67" mass="7964">MEKPCFVLDEIFTASTAAKHFQIPYSTLKDDLTRRNKFEEQIKKNLVKKEGRVWILTKQAMNEVYKD</sequence>
<name>A0ABQ2DI66_9BACI</name>
<evidence type="ECO:0000313" key="2">
    <source>
        <dbReference type="EMBL" id="GGJ57389.1"/>
    </source>
</evidence>
<evidence type="ECO:0000313" key="3">
    <source>
        <dbReference type="Proteomes" id="UP000634435"/>
    </source>
</evidence>
<dbReference type="EMBL" id="BMPN01000003">
    <property type="protein sequence ID" value="GGJ57389.1"/>
    <property type="molecule type" value="Genomic_DNA"/>
</dbReference>
<dbReference type="Proteomes" id="UP000634435">
    <property type="component" value="Unassembled WGS sequence"/>
</dbReference>
<dbReference type="Pfam" id="PF20038">
    <property type="entry name" value="HTH_59"/>
    <property type="match status" value="1"/>
</dbReference>
<gene>
    <name evidence="2" type="ORF">GCM10007111_19470</name>
</gene>
<protein>
    <recommendedName>
        <fullName evidence="1">Helix-turn-helix domain-containing protein</fullName>
    </recommendedName>
</protein>
<accession>A0ABQ2DI66</accession>
<evidence type="ECO:0000259" key="1">
    <source>
        <dbReference type="Pfam" id="PF20038"/>
    </source>
</evidence>